<dbReference type="SUPFAM" id="SSF53335">
    <property type="entry name" value="S-adenosyl-L-methionine-dependent methyltransferases"/>
    <property type="match status" value="1"/>
</dbReference>
<protein>
    <recommendedName>
        <fullName evidence="4">S-adenosyl methyltransferase</fullName>
    </recommendedName>
</protein>
<accession>A0A8J3C4Y9</accession>
<comment type="caution">
    <text evidence="2">The sequence shown here is derived from an EMBL/GenBank/DDBJ whole genome shotgun (WGS) entry which is preliminary data.</text>
</comment>
<proteinExistence type="predicted"/>
<dbReference type="RefSeq" id="WP_189081864.1">
    <property type="nucleotide sequence ID" value="NZ_BMMX01000034.1"/>
</dbReference>
<dbReference type="PIRSF" id="PIRSF017393">
    <property type="entry name" value="MTase_SAV2177"/>
    <property type="match status" value="1"/>
</dbReference>
<feature type="region of interest" description="Disordered" evidence="1">
    <location>
        <begin position="1"/>
        <end position="25"/>
    </location>
</feature>
<feature type="compositionally biased region" description="Low complexity" evidence="1">
    <location>
        <begin position="7"/>
        <end position="20"/>
    </location>
</feature>
<organism evidence="2 3">
    <name type="scientific">Mangrovihabitans endophyticus</name>
    <dbReference type="NCBI Taxonomy" id="1751298"/>
    <lineage>
        <taxon>Bacteria</taxon>
        <taxon>Bacillati</taxon>
        <taxon>Actinomycetota</taxon>
        <taxon>Actinomycetes</taxon>
        <taxon>Micromonosporales</taxon>
        <taxon>Micromonosporaceae</taxon>
        <taxon>Mangrovihabitans</taxon>
    </lineage>
</organism>
<evidence type="ECO:0000256" key="1">
    <source>
        <dbReference type="SAM" id="MobiDB-lite"/>
    </source>
</evidence>
<gene>
    <name evidence="2" type="ORF">GCM10012284_51180</name>
</gene>
<dbReference type="AlphaFoldDB" id="A0A8J3C4Y9"/>
<reference evidence="2" key="2">
    <citation type="submission" date="2020-09" db="EMBL/GenBank/DDBJ databases">
        <authorList>
            <person name="Sun Q."/>
            <person name="Zhou Y."/>
        </authorList>
    </citation>
    <scope>NUCLEOTIDE SEQUENCE</scope>
    <source>
        <strain evidence="2">CGMCC 4.7299</strain>
    </source>
</reference>
<dbReference type="Pfam" id="PF04672">
    <property type="entry name" value="Methyltransf_19"/>
    <property type="match status" value="1"/>
</dbReference>
<reference evidence="2" key="1">
    <citation type="journal article" date="2014" name="Int. J. Syst. Evol. Microbiol.">
        <title>Complete genome sequence of Corynebacterium casei LMG S-19264T (=DSM 44701T), isolated from a smear-ripened cheese.</title>
        <authorList>
            <consortium name="US DOE Joint Genome Institute (JGI-PGF)"/>
            <person name="Walter F."/>
            <person name="Albersmeier A."/>
            <person name="Kalinowski J."/>
            <person name="Ruckert C."/>
        </authorList>
    </citation>
    <scope>NUCLEOTIDE SEQUENCE</scope>
    <source>
        <strain evidence="2">CGMCC 4.7299</strain>
    </source>
</reference>
<keyword evidence="3" id="KW-1185">Reference proteome</keyword>
<sequence length="280" mass="30568">MDNVVTGLASGPPAEAGPPGIDTSVPHPARRYNYWLGGTDNFAADRESADAIERAFPGMRAGILANRDVLRRIVRYLATDAGIRQFLDVGTGLPTADNTHEVAQRIALDSRVVYVDNDPLITTYAKSLLAGSAEGATAYLEADLRDPEALLSAQQLRETLDLSRPVALMLIAVLHFIPGHGRARPLVRTLMDALPAGSYLAVTHVTMDVMPDDEKAMYRRMLDSGKIDIWPRDRDEFAALFDGLDMVEPGIVMTTDWPDATQSDVDLSRISIWTGVARKP</sequence>
<dbReference type="Gene3D" id="3.40.50.150">
    <property type="entry name" value="Vaccinia Virus protein VP39"/>
    <property type="match status" value="1"/>
</dbReference>
<name>A0A8J3C4Y9_9ACTN</name>
<dbReference type="InterPro" id="IPR029063">
    <property type="entry name" value="SAM-dependent_MTases_sf"/>
</dbReference>
<evidence type="ECO:0008006" key="4">
    <source>
        <dbReference type="Google" id="ProtNLM"/>
    </source>
</evidence>
<dbReference type="Proteomes" id="UP000656042">
    <property type="component" value="Unassembled WGS sequence"/>
</dbReference>
<dbReference type="InterPro" id="IPR006764">
    <property type="entry name" value="SAM_dep_MeTrfase_SAV2177_type"/>
</dbReference>
<dbReference type="EMBL" id="BMMX01000034">
    <property type="protein sequence ID" value="GGL10197.1"/>
    <property type="molecule type" value="Genomic_DNA"/>
</dbReference>
<evidence type="ECO:0000313" key="3">
    <source>
        <dbReference type="Proteomes" id="UP000656042"/>
    </source>
</evidence>
<evidence type="ECO:0000313" key="2">
    <source>
        <dbReference type="EMBL" id="GGL10197.1"/>
    </source>
</evidence>